<evidence type="ECO:0000259" key="5">
    <source>
        <dbReference type="PROSITE" id="PS50110"/>
    </source>
</evidence>
<dbReference type="InterPro" id="IPR050595">
    <property type="entry name" value="Bact_response_regulator"/>
</dbReference>
<keyword evidence="7" id="KW-1185">Reference proteome</keyword>
<dbReference type="InterPro" id="IPR011006">
    <property type="entry name" value="CheY-like_superfamily"/>
</dbReference>
<keyword evidence="2 4" id="KW-0597">Phosphoprotein</keyword>
<sequence>MAQILIADDAPVMRRNIRKILEKEGHQIVAEATNGKQAYLEYKNYVPDLVTMDVNMPIVDGVEAVGNIVNEFPHAKIIMISSNDQKRMVFNALQKGAKYYIMKPITEEKLLNVVKQFV</sequence>
<gene>
    <name evidence="6" type="ORF">SAMN06265827_12228</name>
</gene>
<dbReference type="AlphaFoldDB" id="A0A285HP82"/>
<dbReference type="PANTHER" id="PTHR44591:SF3">
    <property type="entry name" value="RESPONSE REGULATORY DOMAIN-CONTAINING PROTEIN"/>
    <property type="match status" value="1"/>
</dbReference>
<organism evidence="6 7">
    <name type="scientific">Orenia metallireducens</name>
    <dbReference type="NCBI Taxonomy" id="1413210"/>
    <lineage>
        <taxon>Bacteria</taxon>
        <taxon>Bacillati</taxon>
        <taxon>Bacillota</taxon>
        <taxon>Clostridia</taxon>
        <taxon>Halanaerobiales</taxon>
        <taxon>Halobacteroidaceae</taxon>
        <taxon>Orenia</taxon>
    </lineage>
</organism>
<evidence type="ECO:0000313" key="7">
    <source>
        <dbReference type="Proteomes" id="UP000219573"/>
    </source>
</evidence>
<dbReference type="InterPro" id="IPR001789">
    <property type="entry name" value="Sig_transdc_resp-reg_receiver"/>
</dbReference>
<evidence type="ECO:0000256" key="2">
    <source>
        <dbReference type="ARBA" id="ARBA00022553"/>
    </source>
</evidence>
<evidence type="ECO:0000256" key="4">
    <source>
        <dbReference type="PROSITE-ProRule" id="PRU00169"/>
    </source>
</evidence>
<dbReference type="RefSeq" id="WP_097018717.1">
    <property type="nucleotide sequence ID" value="NZ_OBDZ01000022.1"/>
</dbReference>
<name>A0A285HP82_9FIRM</name>
<evidence type="ECO:0000256" key="3">
    <source>
        <dbReference type="ARBA" id="ARBA00024867"/>
    </source>
</evidence>
<evidence type="ECO:0000256" key="1">
    <source>
        <dbReference type="ARBA" id="ARBA00018672"/>
    </source>
</evidence>
<dbReference type="GO" id="GO:0000160">
    <property type="term" value="P:phosphorelay signal transduction system"/>
    <property type="evidence" value="ECO:0007669"/>
    <property type="project" value="InterPro"/>
</dbReference>
<dbReference type="OrthoDB" id="9790669at2"/>
<proteinExistence type="predicted"/>
<feature type="modified residue" description="4-aspartylphosphate" evidence="4">
    <location>
        <position position="53"/>
    </location>
</feature>
<dbReference type="SUPFAM" id="SSF52172">
    <property type="entry name" value="CheY-like"/>
    <property type="match status" value="1"/>
</dbReference>
<dbReference type="PANTHER" id="PTHR44591">
    <property type="entry name" value="STRESS RESPONSE REGULATOR PROTEIN 1"/>
    <property type="match status" value="1"/>
</dbReference>
<comment type="function">
    <text evidence="3">May play the central regulatory role in sporulation. It may be an element of the effector pathway responsible for the activation of sporulation genes in response to nutritional stress. Spo0A may act in concert with spo0H (a sigma factor) to control the expression of some genes that are critical to the sporulation process.</text>
</comment>
<dbReference type="Pfam" id="PF00072">
    <property type="entry name" value="Response_reg"/>
    <property type="match status" value="1"/>
</dbReference>
<evidence type="ECO:0000313" key="6">
    <source>
        <dbReference type="EMBL" id="SNY37464.1"/>
    </source>
</evidence>
<feature type="domain" description="Response regulatory" evidence="5">
    <location>
        <begin position="3"/>
        <end position="118"/>
    </location>
</feature>
<protein>
    <recommendedName>
        <fullName evidence="1">Stage 0 sporulation protein A homolog</fullName>
    </recommendedName>
</protein>
<dbReference type="Gene3D" id="3.40.50.2300">
    <property type="match status" value="1"/>
</dbReference>
<dbReference type="Proteomes" id="UP000219573">
    <property type="component" value="Unassembled WGS sequence"/>
</dbReference>
<dbReference type="PROSITE" id="PS50110">
    <property type="entry name" value="RESPONSE_REGULATORY"/>
    <property type="match status" value="1"/>
</dbReference>
<dbReference type="SMART" id="SM00448">
    <property type="entry name" value="REC"/>
    <property type="match status" value="1"/>
</dbReference>
<accession>A0A285HP82</accession>
<dbReference type="EMBL" id="OBDZ01000022">
    <property type="protein sequence ID" value="SNY37464.1"/>
    <property type="molecule type" value="Genomic_DNA"/>
</dbReference>
<reference evidence="7" key="1">
    <citation type="submission" date="2017-09" db="EMBL/GenBank/DDBJ databases">
        <authorList>
            <person name="Varghese N."/>
            <person name="Submissions S."/>
        </authorList>
    </citation>
    <scope>NUCLEOTIDE SEQUENCE [LARGE SCALE GENOMIC DNA]</scope>
    <source>
        <strain evidence="7">MSL47</strain>
    </source>
</reference>